<dbReference type="PANTHER" id="PTHR12911:SF8">
    <property type="entry name" value="KLAROID PROTEIN-RELATED"/>
    <property type="match status" value="1"/>
</dbReference>
<reference evidence="10" key="1">
    <citation type="submission" date="2017-02" db="UniProtKB">
        <authorList>
            <consortium name="WormBaseParasite"/>
        </authorList>
    </citation>
    <scope>IDENTIFICATION</scope>
</reference>
<dbReference type="PROSITE" id="PS51469">
    <property type="entry name" value="SUN"/>
    <property type="match status" value="1"/>
</dbReference>
<dbReference type="EMBL" id="UYYG01001157">
    <property type="protein sequence ID" value="VDN56903.1"/>
    <property type="molecule type" value="Genomic_DNA"/>
</dbReference>
<evidence type="ECO:0000259" key="6">
    <source>
        <dbReference type="PROSITE" id="PS51469"/>
    </source>
</evidence>
<keyword evidence="3" id="KW-1133">Transmembrane helix</keyword>
<protein>
    <submittedName>
        <fullName evidence="10">SUN domain-containing protein</fullName>
    </submittedName>
</protein>
<evidence type="ECO:0000313" key="7">
    <source>
        <dbReference type="EMBL" id="VDN56903.1"/>
    </source>
</evidence>
<dbReference type="Pfam" id="PF07738">
    <property type="entry name" value="Sad1_UNC"/>
    <property type="match status" value="1"/>
</dbReference>
<evidence type="ECO:0000313" key="8">
    <source>
        <dbReference type="Proteomes" id="UP000038040"/>
    </source>
</evidence>
<dbReference type="Proteomes" id="UP000038040">
    <property type="component" value="Unplaced"/>
</dbReference>
<dbReference type="GO" id="GO:0034993">
    <property type="term" value="C:meiotic nuclear membrane microtubule tethering complex"/>
    <property type="evidence" value="ECO:0007669"/>
    <property type="project" value="TreeGrafter"/>
</dbReference>
<gene>
    <name evidence="7" type="ORF">DME_LOCUS6876</name>
</gene>
<name>A0A0N4U6H0_DRAME</name>
<keyword evidence="9" id="KW-1185">Reference proteome</keyword>
<evidence type="ECO:0000313" key="10">
    <source>
        <dbReference type="WBParaSite" id="DME_0000251601-mRNA-1"/>
    </source>
</evidence>
<keyword evidence="2" id="KW-0812">Transmembrane</keyword>
<dbReference type="FunFam" id="2.60.120.260:FF:000009">
    <property type="entry name" value="SUN domain-containing protein 1 isoform X1"/>
    <property type="match status" value="1"/>
</dbReference>
<dbReference type="STRING" id="318479.A0A0N4U6H0"/>
<dbReference type="GO" id="GO:0043495">
    <property type="term" value="F:protein-membrane adaptor activity"/>
    <property type="evidence" value="ECO:0007669"/>
    <property type="project" value="TreeGrafter"/>
</dbReference>
<proteinExistence type="predicted"/>
<keyword evidence="4" id="KW-0175">Coiled coil</keyword>
<dbReference type="InterPro" id="IPR012919">
    <property type="entry name" value="SUN_dom"/>
</dbReference>
<comment type="subcellular location">
    <subcellularLocation>
        <location evidence="1">Membrane</location>
    </subcellularLocation>
</comment>
<dbReference type="Proteomes" id="UP000274756">
    <property type="component" value="Unassembled WGS sequence"/>
</dbReference>
<evidence type="ECO:0000256" key="3">
    <source>
        <dbReference type="ARBA" id="ARBA00022989"/>
    </source>
</evidence>
<sequence length="199" mass="22797">MNIKKMISDALKIYDSDKTGKVDYALESLGATIVSTRCTESHTKKSRLESIFGIPLWYVSYSPRVVIQHRGNALSAGECWAFRNVGYLLIKLASAINVTEFSYEHLQASLHPNNNIESAPKEFEVWAYEDPDDVDSKFLLGEYQYDCVGEALQFFPNDFKRPTQYIELVVRSNWGAEYTCLYRFRVHGQKPFNITSVVN</sequence>
<keyword evidence="5" id="KW-0472">Membrane</keyword>
<dbReference type="Gene3D" id="2.60.120.260">
    <property type="entry name" value="Galactose-binding domain-like"/>
    <property type="match status" value="1"/>
</dbReference>
<accession>A0A0N4U6H0</accession>
<evidence type="ECO:0000256" key="2">
    <source>
        <dbReference type="ARBA" id="ARBA00022692"/>
    </source>
</evidence>
<dbReference type="OrthoDB" id="342281at2759"/>
<dbReference type="AlphaFoldDB" id="A0A0N4U6H0"/>
<organism evidence="8 10">
    <name type="scientific">Dracunculus medinensis</name>
    <name type="common">Guinea worm</name>
    <dbReference type="NCBI Taxonomy" id="318479"/>
    <lineage>
        <taxon>Eukaryota</taxon>
        <taxon>Metazoa</taxon>
        <taxon>Ecdysozoa</taxon>
        <taxon>Nematoda</taxon>
        <taxon>Chromadorea</taxon>
        <taxon>Rhabditida</taxon>
        <taxon>Spirurina</taxon>
        <taxon>Dracunculoidea</taxon>
        <taxon>Dracunculidae</taxon>
        <taxon>Dracunculus</taxon>
    </lineage>
</organism>
<dbReference type="InterPro" id="IPR045119">
    <property type="entry name" value="SUN1-5"/>
</dbReference>
<evidence type="ECO:0000256" key="5">
    <source>
        <dbReference type="ARBA" id="ARBA00023136"/>
    </source>
</evidence>
<evidence type="ECO:0000256" key="4">
    <source>
        <dbReference type="ARBA" id="ARBA00023054"/>
    </source>
</evidence>
<evidence type="ECO:0000313" key="9">
    <source>
        <dbReference type="Proteomes" id="UP000274756"/>
    </source>
</evidence>
<dbReference type="PANTHER" id="PTHR12911">
    <property type="entry name" value="SAD1/UNC-84-LIKE PROTEIN-RELATED"/>
    <property type="match status" value="1"/>
</dbReference>
<evidence type="ECO:0000256" key="1">
    <source>
        <dbReference type="ARBA" id="ARBA00004370"/>
    </source>
</evidence>
<reference evidence="7 9" key="2">
    <citation type="submission" date="2018-11" db="EMBL/GenBank/DDBJ databases">
        <authorList>
            <consortium name="Pathogen Informatics"/>
        </authorList>
    </citation>
    <scope>NUCLEOTIDE SEQUENCE [LARGE SCALE GENOMIC DNA]</scope>
</reference>
<dbReference type="WBParaSite" id="DME_0000251601-mRNA-1">
    <property type="protein sequence ID" value="DME_0000251601-mRNA-1"/>
    <property type="gene ID" value="DME_0000251601"/>
</dbReference>
<feature type="domain" description="SUN" evidence="6">
    <location>
        <begin position="30"/>
        <end position="191"/>
    </location>
</feature>